<proteinExistence type="inferred from homology"/>
<evidence type="ECO:0000256" key="1">
    <source>
        <dbReference type="ARBA" id="ARBA00006328"/>
    </source>
</evidence>
<dbReference type="InterPro" id="IPR051164">
    <property type="entry name" value="NmrA-like_oxidored"/>
</dbReference>
<dbReference type="STRING" id="1227456.C450_12565"/>
<dbReference type="Pfam" id="PF05368">
    <property type="entry name" value="NmrA"/>
    <property type="match status" value="1"/>
</dbReference>
<accession>M0N2E6</accession>
<feature type="domain" description="NmrA-like" evidence="3">
    <location>
        <begin position="5"/>
        <end position="198"/>
    </location>
</feature>
<dbReference type="PANTHER" id="PTHR42748">
    <property type="entry name" value="NITROGEN METABOLITE REPRESSION PROTEIN NMRA FAMILY MEMBER"/>
    <property type="match status" value="1"/>
</dbReference>
<dbReference type="OrthoDB" id="228877at2157"/>
<comment type="caution">
    <text evidence="4">The sequence shown here is derived from an EMBL/GenBank/DDBJ whole genome shotgun (WGS) entry which is preliminary data.</text>
</comment>
<dbReference type="AlphaFoldDB" id="M0N2E6"/>
<dbReference type="Proteomes" id="UP000011625">
    <property type="component" value="Unassembled WGS sequence"/>
</dbReference>
<evidence type="ECO:0000256" key="2">
    <source>
        <dbReference type="ARBA" id="ARBA00022857"/>
    </source>
</evidence>
<dbReference type="RefSeq" id="WP_005043775.1">
    <property type="nucleotide sequence ID" value="NZ_AOME01000068.1"/>
</dbReference>
<dbReference type="PANTHER" id="PTHR42748:SF7">
    <property type="entry name" value="NMRA LIKE REDOX SENSOR 1-RELATED"/>
    <property type="match status" value="1"/>
</dbReference>
<evidence type="ECO:0000313" key="4">
    <source>
        <dbReference type="EMBL" id="EMA51309.1"/>
    </source>
</evidence>
<comment type="similarity">
    <text evidence="1">Belongs to the NmrA-type oxidoreductase family.</text>
</comment>
<keyword evidence="2" id="KW-0521">NADP</keyword>
<dbReference type="SUPFAM" id="SSF51735">
    <property type="entry name" value="NAD(P)-binding Rossmann-fold domains"/>
    <property type="match status" value="1"/>
</dbReference>
<organism evidence="4 5">
    <name type="scientific">Halococcus salifodinae DSM 8989</name>
    <dbReference type="NCBI Taxonomy" id="1227456"/>
    <lineage>
        <taxon>Archaea</taxon>
        <taxon>Methanobacteriati</taxon>
        <taxon>Methanobacteriota</taxon>
        <taxon>Stenosarchaea group</taxon>
        <taxon>Halobacteria</taxon>
        <taxon>Halobacteriales</taxon>
        <taxon>Halococcaceae</taxon>
        <taxon>Halococcus</taxon>
    </lineage>
</organism>
<gene>
    <name evidence="4" type="ORF">C450_12565</name>
</gene>
<keyword evidence="5" id="KW-1185">Reference proteome</keyword>
<dbReference type="PATRIC" id="fig|1227456.3.peg.2543"/>
<sequence length="207" mass="22378">MSSRSVFVVGATGKQGGAVADHLLSGEHGKFDVYALTRSPDGEAAQSLADRGATIISGDLQDRDSYWATVDRVDAVYCMTHFAGGYDSEVEQGTTIAEVAADVGVEQFVFSSVGGAERETGVPHFESKWEIEQRIRDLDLPATIIRPVFFMQNFEMQREMIHDGTVAFPLAEVTPVQMLDVDDIGAFAASALANPAQHPSLAKRRIA</sequence>
<name>M0N2E6_9EURY</name>
<protein>
    <submittedName>
        <fullName evidence="4">NmrA family protein</fullName>
    </submittedName>
</protein>
<evidence type="ECO:0000313" key="5">
    <source>
        <dbReference type="Proteomes" id="UP000011625"/>
    </source>
</evidence>
<dbReference type="CDD" id="cd05251">
    <property type="entry name" value="NmrA_like_SDR_a"/>
    <property type="match status" value="1"/>
</dbReference>
<evidence type="ECO:0000259" key="3">
    <source>
        <dbReference type="Pfam" id="PF05368"/>
    </source>
</evidence>
<dbReference type="EMBL" id="AOME01000068">
    <property type="protein sequence ID" value="EMA51309.1"/>
    <property type="molecule type" value="Genomic_DNA"/>
</dbReference>
<dbReference type="InterPro" id="IPR036291">
    <property type="entry name" value="NAD(P)-bd_dom_sf"/>
</dbReference>
<dbReference type="Gene3D" id="3.40.50.720">
    <property type="entry name" value="NAD(P)-binding Rossmann-like Domain"/>
    <property type="match status" value="1"/>
</dbReference>
<dbReference type="InterPro" id="IPR008030">
    <property type="entry name" value="NmrA-like"/>
</dbReference>
<reference evidence="4 5" key="1">
    <citation type="journal article" date="2014" name="PLoS Genet.">
        <title>Phylogenetically driven sequencing of extremely halophilic archaea reveals strategies for static and dynamic osmo-response.</title>
        <authorList>
            <person name="Becker E.A."/>
            <person name="Seitzer P.M."/>
            <person name="Tritt A."/>
            <person name="Larsen D."/>
            <person name="Krusor M."/>
            <person name="Yao A.I."/>
            <person name="Wu D."/>
            <person name="Madern D."/>
            <person name="Eisen J.A."/>
            <person name="Darling A.E."/>
            <person name="Facciotti M.T."/>
        </authorList>
    </citation>
    <scope>NUCLEOTIDE SEQUENCE [LARGE SCALE GENOMIC DNA]</scope>
    <source>
        <strain evidence="4 5">DSM 8989</strain>
    </source>
</reference>